<evidence type="ECO:0000313" key="2">
    <source>
        <dbReference type="EnsemblPlants" id="Pp3c3_29090V3.1"/>
    </source>
</evidence>
<evidence type="ECO:0000313" key="1">
    <source>
        <dbReference type="EMBL" id="PNR58109.1"/>
    </source>
</evidence>
<organism evidence="1">
    <name type="scientific">Physcomitrium patens</name>
    <name type="common">Spreading-leaved earth moss</name>
    <name type="synonym">Physcomitrella patens</name>
    <dbReference type="NCBI Taxonomy" id="3218"/>
    <lineage>
        <taxon>Eukaryota</taxon>
        <taxon>Viridiplantae</taxon>
        <taxon>Streptophyta</taxon>
        <taxon>Embryophyta</taxon>
        <taxon>Bryophyta</taxon>
        <taxon>Bryophytina</taxon>
        <taxon>Bryopsida</taxon>
        <taxon>Funariidae</taxon>
        <taxon>Funariales</taxon>
        <taxon>Funariaceae</taxon>
        <taxon>Physcomitrium</taxon>
    </lineage>
</organism>
<dbReference type="PANTHER" id="PTHR11439:SF463">
    <property type="entry name" value="REVERSE TRANSCRIPTASE TY1_COPIA-TYPE DOMAIN-CONTAINING PROTEIN"/>
    <property type="match status" value="1"/>
</dbReference>
<evidence type="ECO:0008006" key="4">
    <source>
        <dbReference type="Google" id="ProtNLM"/>
    </source>
</evidence>
<reference evidence="2" key="3">
    <citation type="submission" date="2020-12" db="UniProtKB">
        <authorList>
            <consortium name="EnsemblPlants"/>
        </authorList>
    </citation>
    <scope>IDENTIFICATION</scope>
</reference>
<reference evidence="1 3" key="2">
    <citation type="journal article" date="2018" name="Plant J.">
        <title>The Physcomitrella patens chromosome-scale assembly reveals moss genome structure and evolution.</title>
        <authorList>
            <person name="Lang D."/>
            <person name="Ullrich K.K."/>
            <person name="Murat F."/>
            <person name="Fuchs J."/>
            <person name="Jenkins J."/>
            <person name="Haas F.B."/>
            <person name="Piednoel M."/>
            <person name="Gundlach H."/>
            <person name="Van Bel M."/>
            <person name="Meyberg R."/>
            <person name="Vives C."/>
            <person name="Morata J."/>
            <person name="Symeonidi A."/>
            <person name="Hiss M."/>
            <person name="Muchero W."/>
            <person name="Kamisugi Y."/>
            <person name="Saleh O."/>
            <person name="Blanc G."/>
            <person name="Decker E.L."/>
            <person name="van Gessel N."/>
            <person name="Grimwood J."/>
            <person name="Hayes R.D."/>
            <person name="Graham S.W."/>
            <person name="Gunter L.E."/>
            <person name="McDaniel S.F."/>
            <person name="Hoernstein S.N.W."/>
            <person name="Larsson A."/>
            <person name="Li F.W."/>
            <person name="Perroud P.F."/>
            <person name="Phillips J."/>
            <person name="Ranjan P."/>
            <person name="Rokshar D.S."/>
            <person name="Rothfels C.J."/>
            <person name="Schneider L."/>
            <person name="Shu S."/>
            <person name="Stevenson D.W."/>
            <person name="Thummler F."/>
            <person name="Tillich M."/>
            <person name="Villarreal Aguilar J.C."/>
            <person name="Widiez T."/>
            <person name="Wong G.K."/>
            <person name="Wymore A."/>
            <person name="Zhang Y."/>
            <person name="Zimmer A.D."/>
            <person name="Quatrano R.S."/>
            <person name="Mayer K.F.X."/>
            <person name="Goodstein D."/>
            <person name="Casacuberta J.M."/>
            <person name="Vandepoele K."/>
            <person name="Reski R."/>
            <person name="Cuming A.C."/>
            <person name="Tuskan G.A."/>
            <person name="Maumus F."/>
            <person name="Salse J."/>
            <person name="Schmutz J."/>
            <person name="Rensing S.A."/>
        </authorList>
    </citation>
    <scope>NUCLEOTIDE SEQUENCE [LARGE SCALE GENOMIC DNA]</scope>
    <source>
        <strain evidence="2 3">cv. Gransden 2004</strain>
    </source>
</reference>
<dbReference type="STRING" id="3218.A0A2K1KWF9"/>
<proteinExistence type="predicted"/>
<name>A0A2K1KWF9_PHYPA</name>
<evidence type="ECO:0000313" key="3">
    <source>
        <dbReference type="Proteomes" id="UP000006727"/>
    </source>
</evidence>
<dbReference type="AlphaFoldDB" id="A0A2K1KWF9"/>
<gene>
    <name evidence="1" type="ORF">PHYPA_005104</name>
</gene>
<dbReference type="InParanoid" id="A0A2K1KWF9"/>
<sequence>MHAPGPAHVRACKHAFRYLRDLLDYHLEYHWNPRSPTLLYGFSDVDWVGNLDERRSTSDTISSCQRSTTLFNMEAEYKAMAITASKLVWLRHLLHDLSQFKTLTTPIVIHCDN</sequence>
<dbReference type="EMBL" id="ABEU02000003">
    <property type="protein sequence ID" value="PNR58109.1"/>
    <property type="molecule type" value="Genomic_DNA"/>
</dbReference>
<dbReference type="Gramene" id="Pp3c3_29090V3.1">
    <property type="protein sequence ID" value="Pp3c3_29090V3.1"/>
    <property type="gene ID" value="Pp3c3_29090"/>
</dbReference>
<accession>A0A2K1KWF9</accession>
<dbReference type="Proteomes" id="UP000006727">
    <property type="component" value="Chromosome 3"/>
</dbReference>
<dbReference type="EnsemblPlants" id="Pp3c3_29090V3.1">
    <property type="protein sequence ID" value="Pp3c3_29090V3.1"/>
    <property type="gene ID" value="Pp3c3_29090"/>
</dbReference>
<keyword evidence="3" id="KW-1185">Reference proteome</keyword>
<protein>
    <recommendedName>
        <fullName evidence="4">Reverse transcriptase Ty1/copia-type domain-containing protein</fullName>
    </recommendedName>
</protein>
<dbReference type="CDD" id="cd09272">
    <property type="entry name" value="RNase_HI_RT_Ty1"/>
    <property type="match status" value="1"/>
</dbReference>
<dbReference type="PANTHER" id="PTHR11439">
    <property type="entry name" value="GAG-POL-RELATED RETROTRANSPOSON"/>
    <property type="match status" value="1"/>
</dbReference>
<reference evidence="1 3" key="1">
    <citation type="journal article" date="2008" name="Science">
        <title>The Physcomitrella genome reveals evolutionary insights into the conquest of land by plants.</title>
        <authorList>
            <person name="Rensing S."/>
            <person name="Lang D."/>
            <person name="Zimmer A."/>
            <person name="Terry A."/>
            <person name="Salamov A."/>
            <person name="Shapiro H."/>
            <person name="Nishiyama T."/>
            <person name="Perroud P.-F."/>
            <person name="Lindquist E."/>
            <person name="Kamisugi Y."/>
            <person name="Tanahashi T."/>
            <person name="Sakakibara K."/>
            <person name="Fujita T."/>
            <person name="Oishi K."/>
            <person name="Shin-I T."/>
            <person name="Kuroki Y."/>
            <person name="Toyoda A."/>
            <person name="Suzuki Y."/>
            <person name="Hashimoto A."/>
            <person name="Yamaguchi K."/>
            <person name="Sugano A."/>
            <person name="Kohara Y."/>
            <person name="Fujiyama A."/>
            <person name="Anterola A."/>
            <person name="Aoki S."/>
            <person name="Ashton N."/>
            <person name="Barbazuk W.B."/>
            <person name="Barker E."/>
            <person name="Bennetzen J."/>
            <person name="Bezanilla M."/>
            <person name="Blankenship R."/>
            <person name="Cho S.H."/>
            <person name="Dutcher S."/>
            <person name="Estelle M."/>
            <person name="Fawcett J.A."/>
            <person name="Gundlach H."/>
            <person name="Hanada K."/>
            <person name="Heyl A."/>
            <person name="Hicks K.A."/>
            <person name="Hugh J."/>
            <person name="Lohr M."/>
            <person name="Mayer K."/>
            <person name="Melkozernov A."/>
            <person name="Murata T."/>
            <person name="Nelson D."/>
            <person name="Pils B."/>
            <person name="Prigge M."/>
            <person name="Reiss B."/>
            <person name="Renner T."/>
            <person name="Rombauts S."/>
            <person name="Rushton P."/>
            <person name="Sanderfoot A."/>
            <person name="Schween G."/>
            <person name="Shiu S.-H."/>
            <person name="Stueber K."/>
            <person name="Theodoulou F.L."/>
            <person name="Tu H."/>
            <person name="Van de Peer Y."/>
            <person name="Verrier P.J."/>
            <person name="Waters E."/>
            <person name="Wood A."/>
            <person name="Yang L."/>
            <person name="Cove D."/>
            <person name="Cuming A."/>
            <person name="Hasebe M."/>
            <person name="Lucas S."/>
            <person name="Mishler D.B."/>
            <person name="Reski R."/>
            <person name="Grigoriev I."/>
            <person name="Quatrano R.S."/>
            <person name="Boore J.L."/>
        </authorList>
    </citation>
    <scope>NUCLEOTIDE SEQUENCE [LARGE SCALE GENOMIC DNA]</scope>
    <source>
        <strain evidence="2 3">cv. Gransden 2004</strain>
    </source>
</reference>